<organism evidence="1 2">
    <name type="scientific">Candidatus Sungbacteria bacterium RIFCSPLOWO2_12_FULL_41_11</name>
    <dbReference type="NCBI Taxonomy" id="1802286"/>
    <lineage>
        <taxon>Bacteria</taxon>
        <taxon>Candidatus Sungiibacteriota</taxon>
    </lineage>
</organism>
<protein>
    <submittedName>
        <fullName evidence="1">Uncharacterized protein</fullName>
    </submittedName>
</protein>
<comment type="caution">
    <text evidence="1">The sequence shown here is derived from an EMBL/GenBank/DDBJ whole genome shotgun (WGS) entry which is preliminary data.</text>
</comment>
<accession>A0A1G2LSX2</accession>
<reference evidence="1 2" key="1">
    <citation type="journal article" date="2016" name="Nat. Commun.">
        <title>Thousands of microbial genomes shed light on interconnected biogeochemical processes in an aquifer system.</title>
        <authorList>
            <person name="Anantharaman K."/>
            <person name="Brown C.T."/>
            <person name="Hug L.A."/>
            <person name="Sharon I."/>
            <person name="Castelle C.J."/>
            <person name="Probst A.J."/>
            <person name="Thomas B.C."/>
            <person name="Singh A."/>
            <person name="Wilkins M.J."/>
            <person name="Karaoz U."/>
            <person name="Brodie E.L."/>
            <person name="Williams K.H."/>
            <person name="Hubbard S.S."/>
            <person name="Banfield J.F."/>
        </authorList>
    </citation>
    <scope>NUCLEOTIDE SEQUENCE [LARGE SCALE GENOMIC DNA]</scope>
</reference>
<name>A0A1G2LSX2_9BACT</name>
<dbReference type="Proteomes" id="UP000177171">
    <property type="component" value="Unassembled WGS sequence"/>
</dbReference>
<dbReference type="AlphaFoldDB" id="A0A1G2LSX2"/>
<gene>
    <name evidence="1" type="ORF">A3G49_03270</name>
</gene>
<sequence>MGKEIFYNFILGEIMTIEDESQKVAQPTKEEIELQPEKVEVNQDILRARVEKYRPQAKDYFKRPYLVWTGMPLEFTYDKDLTEQESVPVTFATIQKLADVLGVSANEPLK</sequence>
<dbReference type="EMBL" id="MHQY01000003">
    <property type="protein sequence ID" value="OHA14730.1"/>
    <property type="molecule type" value="Genomic_DNA"/>
</dbReference>
<evidence type="ECO:0000313" key="1">
    <source>
        <dbReference type="EMBL" id="OHA14730.1"/>
    </source>
</evidence>
<evidence type="ECO:0000313" key="2">
    <source>
        <dbReference type="Proteomes" id="UP000177171"/>
    </source>
</evidence>
<proteinExistence type="predicted"/>